<dbReference type="InterPro" id="IPR040982">
    <property type="entry name" value="DNA_pol3_finger"/>
</dbReference>
<dbReference type="InterPro" id="IPR004805">
    <property type="entry name" value="DnaE2/DnaE/PolC"/>
</dbReference>
<dbReference type="Pfam" id="PF14579">
    <property type="entry name" value="HHH_6"/>
    <property type="match status" value="1"/>
</dbReference>
<dbReference type="KEGG" id="brh:RBRH_01859"/>
<evidence type="ECO:0000259" key="2">
    <source>
        <dbReference type="Pfam" id="PF17657"/>
    </source>
</evidence>
<proteinExistence type="predicted"/>
<dbReference type="EMBL" id="FR687360">
    <property type="protein sequence ID" value="CBW76973.1"/>
    <property type="molecule type" value="Genomic_DNA"/>
</dbReference>
<dbReference type="Proteomes" id="UP000007437">
    <property type="component" value="Plasmid pBRH01"/>
</dbReference>
<dbReference type="Gene3D" id="1.10.150.870">
    <property type="match status" value="1"/>
</dbReference>
<accession>E5AV49</accession>
<sequence length="121" mass="13661">MISRADTVGVFQIESRAQMSMLPRLRPRCFYDLVIEVAIVRSLNRSSRRLNSQPMGFYTPSQLVQDARRHGVKVLPVDVTVSDWDSTLQRHSLEVPMRLGLSLIRGLAEDAAARIELARAV</sequence>
<keyword evidence="3" id="KW-0808">Transferase</keyword>
<dbReference type="GO" id="GO:0003887">
    <property type="term" value="F:DNA-directed DNA polymerase activity"/>
    <property type="evidence" value="ECO:0007669"/>
    <property type="project" value="UniProtKB-EC"/>
</dbReference>
<name>E5AV49_MYCRK</name>
<dbReference type="InterPro" id="IPR029460">
    <property type="entry name" value="DNAPol_HHH"/>
</dbReference>
<dbReference type="PANTHER" id="PTHR32294">
    <property type="entry name" value="DNA POLYMERASE III SUBUNIT ALPHA"/>
    <property type="match status" value="1"/>
</dbReference>
<keyword evidence="3" id="KW-0548">Nucleotidyltransferase</keyword>
<feature type="domain" description="DNA polymerase helix-hairpin-helix motif" evidence="1">
    <location>
        <begin position="71"/>
        <end position="120"/>
    </location>
</feature>
<geneLocation type="plasmid" evidence="3 4">
    <name>pBRH01</name>
</geneLocation>
<dbReference type="eggNOG" id="COG0587">
    <property type="taxonomic scope" value="Bacteria"/>
</dbReference>
<dbReference type="EC" id="2.7.7.7" evidence="3"/>
<dbReference type="Pfam" id="PF17657">
    <property type="entry name" value="DNA_pol3_finger"/>
    <property type="match status" value="1"/>
</dbReference>
<evidence type="ECO:0000313" key="3">
    <source>
        <dbReference type="EMBL" id="CBW76973.1"/>
    </source>
</evidence>
<dbReference type="PANTHER" id="PTHR32294:SF4">
    <property type="entry name" value="ERROR-PRONE DNA POLYMERASE"/>
    <property type="match status" value="1"/>
</dbReference>
<dbReference type="GO" id="GO:0006260">
    <property type="term" value="P:DNA replication"/>
    <property type="evidence" value="ECO:0007669"/>
    <property type="project" value="InterPro"/>
</dbReference>
<evidence type="ECO:0000259" key="1">
    <source>
        <dbReference type="Pfam" id="PF14579"/>
    </source>
</evidence>
<gene>
    <name evidence="3" type="ordered locus">RBRH_01859</name>
</gene>
<evidence type="ECO:0000313" key="4">
    <source>
        <dbReference type="Proteomes" id="UP000007437"/>
    </source>
</evidence>
<reference evidence="3 4" key="1">
    <citation type="journal article" date="2011" name="J. Bacteriol.">
        <title>Complete genome sequence of Burkholderia rhizoxinica, an endosymbiont of Rhizopus microsporus.</title>
        <authorList>
            <person name="Lackner G."/>
            <person name="Moebius N."/>
            <person name="Partida-Martinez L."/>
            <person name="Hertweck C."/>
        </authorList>
    </citation>
    <scope>NUCLEOTIDE SEQUENCE [LARGE SCALE GENOMIC DNA]</scope>
    <source>
        <strain evidence="4">DSM 19002 / CIP 109453 / HKI 454</strain>
        <plasmid evidence="3 4">pBRH01</plasmid>
    </source>
</reference>
<dbReference type="GO" id="GO:0008408">
    <property type="term" value="F:3'-5' exonuclease activity"/>
    <property type="evidence" value="ECO:0007669"/>
    <property type="project" value="InterPro"/>
</dbReference>
<dbReference type="HOGENOM" id="CLU_2033726_0_0_4"/>
<protein>
    <submittedName>
        <fullName evidence="3">DNA polymerase III alpha subunit</fullName>
        <ecNumber evidence="3">2.7.7.7</ecNumber>
    </submittedName>
</protein>
<dbReference type="AlphaFoldDB" id="E5AV49"/>
<keyword evidence="3" id="KW-0614">Plasmid</keyword>
<organism evidence="3 4">
    <name type="scientific">Mycetohabitans rhizoxinica (strain DSM 19002 / CIP 109453 / HKI 454)</name>
    <name type="common">Paraburkholderia rhizoxinica</name>
    <dbReference type="NCBI Taxonomy" id="882378"/>
    <lineage>
        <taxon>Bacteria</taxon>
        <taxon>Pseudomonadati</taxon>
        <taxon>Pseudomonadota</taxon>
        <taxon>Betaproteobacteria</taxon>
        <taxon>Burkholderiales</taxon>
        <taxon>Burkholderiaceae</taxon>
        <taxon>Mycetohabitans</taxon>
    </lineage>
</organism>
<feature type="domain" description="DNA polymerase III alpha subunit finger" evidence="2">
    <location>
        <begin position="1"/>
        <end position="42"/>
    </location>
</feature>